<keyword evidence="2" id="KW-1185">Reference proteome</keyword>
<dbReference type="EMBL" id="JAXARY010000010">
    <property type="protein sequence ID" value="MDX8128101.1"/>
    <property type="molecule type" value="Genomic_DNA"/>
</dbReference>
<sequence>MAKSFSDRGSTRPSRYAQLVGTTVTDLDAVRRERLSSVSEETDGDGKRRLFIRFPTPHSRESIQTLEVSNWLMAPELAVAFAEMVVVWGGDKSEPSRQTFINDLNHGFFQYLARNDRPAPSLATLNTAFINGFIEWLGRMEDGAYVLAAYTRLHYLGAVRSVVSHLKKSKQYRSQLSKDLHIRRNPWPGASRQIAHPTKIIAPADWIHLHSMCIEACTQIMQTVEQGWTMLAEESPEPNSLASHLQQLDALFPTVIGSFVKLQQLDAPLARQIGTPESLATLRTYFHPSPRDLVPFLLLLAMVSFFSGETLFATRRSDVSYIEIQGVKRLVWRPYKSRSRRRQHRSFPISDAPDSPTVLIPFIERWTARIRPVATPRLQEWLFIWIPVNKPSEPHGFESKSGGSKGAWQNHLSAFLIENELPHLTLRQVRTTGLDNVHTWFDGDLLALQAASGHQNPEVILSHYTSDAARKRHDERLGDVMTLRSRWRETDGIIDPRTLPPNQDLAAATPGWRCFDPYDSPVPGQDKGKLCSAYGACPGCALAHLNLQDGYALARALQLKVKIEQAQTQLPAARWLTAWAPRLQRLIEYWLPRFQDETVIREADQWDLDDLPDLE</sequence>
<protein>
    <recommendedName>
        <fullName evidence="3">Phage integrase family protein</fullName>
    </recommendedName>
</protein>
<dbReference type="Proteomes" id="UP001284537">
    <property type="component" value="Unassembled WGS sequence"/>
</dbReference>
<dbReference type="RefSeq" id="WP_319961786.1">
    <property type="nucleotide sequence ID" value="NZ_JAXARY010000010.1"/>
</dbReference>
<evidence type="ECO:0000313" key="2">
    <source>
        <dbReference type="Proteomes" id="UP001284537"/>
    </source>
</evidence>
<evidence type="ECO:0000313" key="1">
    <source>
        <dbReference type="EMBL" id="MDX8128101.1"/>
    </source>
</evidence>
<proteinExistence type="predicted"/>
<name>A0ABU4UF53_9GAMM</name>
<reference evidence="1 2" key="1">
    <citation type="submission" date="2023-11" db="EMBL/GenBank/DDBJ databases">
        <authorList>
            <person name="Ouyang M.-Y."/>
        </authorList>
    </citation>
    <scope>NUCLEOTIDE SEQUENCE [LARGE SCALE GENOMIC DNA]</scope>
    <source>
        <strain evidence="1 2">OY6</strain>
    </source>
</reference>
<evidence type="ECO:0008006" key="3">
    <source>
        <dbReference type="Google" id="ProtNLM"/>
    </source>
</evidence>
<accession>A0ABU4UF53</accession>
<gene>
    <name evidence="1" type="ORF">QLH52_12470</name>
</gene>
<comment type="caution">
    <text evidence="1">The sequence shown here is derived from an EMBL/GenBank/DDBJ whole genome shotgun (WGS) entry which is preliminary data.</text>
</comment>
<organism evidence="1 2">
    <name type="scientific">Methylomonas defluvii</name>
    <dbReference type="NCBI Taxonomy" id="3045149"/>
    <lineage>
        <taxon>Bacteria</taxon>
        <taxon>Pseudomonadati</taxon>
        <taxon>Pseudomonadota</taxon>
        <taxon>Gammaproteobacteria</taxon>
        <taxon>Methylococcales</taxon>
        <taxon>Methylococcaceae</taxon>
        <taxon>Methylomonas</taxon>
    </lineage>
</organism>